<comment type="caution">
    <text evidence="2">The sequence shown here is derived from an EMBL/GenBank/DDBJ whole genome shotgun (WGS) entry which is preliminary data.</text>
</comment>
<gene>
    <name evidence="2" type="ORF">APZ42_009109</name>
</gene>
<dbReference type="InterPro" id="IPR048366">
    <property type="entry name" value="TNP-like_GBD"/>
</dbReference>
<protein>
    <recommendedName>
        <fullName evidence="1">Transposable element P transposase-like GTP-binding insertion domain-containing protein</fullName>
    </recommendedName>
</protein>
<sequence>MLCCKLTDAHINPNNFQKMNVRLAAQLFSKRNALGFYVYRQMQAKTENEKRLKRQFAGTESIEKLTNLLNDTFDVQYPAQKSEHRFNFLKPPIGGVKGFLFVFL</sequence>
<accession>A0A164E7L8</accession>
<evidence type="ECO:0000313" key="3">
    <source>
        <dbReference type="Proteomes" id="UP000076858"/>
    </source>
</evidence>
<reference evidence="2 3" key="1">
    <citation type="submission" date="2016-03" db="EMBL/GenBank/DDBJ databases">
        <title>EvidentialGene: Evidence-directed Construction of Genes on Genomes.</title>
        <authorList>
            <person name="Gilbert D.G."/>
            <person name="Choi J.-H."/>
            <person name="Mockaitis K."/>
            <person name="Colbourne J."/>
            <person name="Pfrender M."/>
        </authorList>
    </citation>
    <scope>NUCLEOTIDE SEQUENCE [LARGE SCALE GENOMIC DNA]</scope>
    <source>
        <strain evidence="2 3">Xinb3</strain>
        <tissue evidence="2">Complete organism</tissue>
    </source>
</reference>
<feature type="domain" description="Transposable element P transposase-like GTP-binding insertion" evidence="1">
    <location>
        <begin position="3"/>
        <end position="76"/>
    </location>
</feature>
<dbReference type="EMBL" id="LRGB01024700">
    <property type="protein sequence ID" value="KZR96512.1"/>
    <property type="molecule type" value="Genomic_DNA"/>
</dbReference>
<dbReference type="Proteomes" id="UP000076858">
    <property type="component" value="Unassembled WGS sequence"/>
</dbReference>
<organism evidence="2 3">
    <name type="scientific">Daphnia magna</name>
    <dbReference type="NCBI Taxonomy" id="35525"/>
    <lineage>
        <taxon>Eukaryota</taxon>
        <taxon>Metazoa</taxon>
        <taxon>Ecdysozoa</taxon>
        <taxon>Arthropoda</taxon>
        <taxon>Crustacea</taxon>
        <taxon>Branchiopoda</taxon>
        <taxon>Diplostraca</taxon>
        <taxon>Cladocera</taxon>
        <taxon>Anomopoda</taxon>
        <taxon>Daphniidae</taxon>
        <taxon>Daphnia</taxon>
    </lineage>
</organism>
<keyword evidence="3" id="KW-1185">Reference proteome</keyword>
<proteinExistence type="predicted"/>
<dbReference type="AlphaFoldDB" id="A0A164E7L8"/>
<evidence type="ECO:0000259" key="1">
    <source>
        <dbReference type="Pfam" id="PF21788"/>
    </source>
</evidence>
<evidence type="ECO:0000313" key="2">
    <source>
        <dbReference type="EMBL" id="KZR96512.1"/>
    </source>
</evidence>
<dbReference type="Pfam" id="PF21788">
    <property type="entry name" value="TNP-like_GBD"/>
    <property type="match status" value="1"/>
</dbReference>
<name>A0A164E7L8_9CRUS</name>